<dbReference type="Pfam" id="PF23585">
    <property type="entry name" value="DUF7137"/>
    <property type="match status" value="1"/>
</dbReference>
<dbReference type="InterPro" id="IPR055561">
    <property type="entry name" value="DUF7137"/>
</dbReference>
<dbReference type="PANTHER" id="PTHR42028">
    <property type="entry name" value="CHROMOSOME 1, WHOLE GENOME SHOTGUN SEQUENCE"/>
    <property type="match status" value="1"/>
</dbReference>
<proteinExistence type="predicted"/>
<evidence type="ECO:0000313" key="3">
    <source>
        <dbReference type="EMBL" id="KAL0563677.1"/>
    </source>
</evidence>
<feature type="non-terminal residue" evidence="3">
    <location>
        <position position="173"/>
    </location>
</feature>
<evidence type="ECO:0000259" key="2">
    <source>
        <dbReference type="Pfam" id="PF23585"/>
    </source>
</evidence>
<organism evidence="3 4">
    <name type="scientific">Marasmius crinis-equi</name>
    <dbReference type="NCBI Taxonomy" id="585013"/>
    <lineage>
        <taxon>Eukaryota</taxon>
        <taxon>Fungi</taxon>
        <taxon>Dikarya</taxon>
        <taxon>Basidiomycota</taxon>
        <taxon>Agaricomycotina</taxon>
        <taxon>Agaricomycetes</taxon>
        <taxon>Agaricomycetidae</taxon>
        <taxon>Agaricales</taxon>
        <taxon>Marasmiineae</taxon>
        <taxon>Marasmiaceae</taxon>
        <taxon>Marasmius</taxon>
    </lineage>
</organism>
<protein>
    <recommendedName>
        <fullName evidence="2">DUF7137 domain-containing protein</fullName>
    </recommendedName>
</protein>
<accession>A0ABR3ELC0</accession>
<gene>
    <name evidence="3" type="ORF">V5O48_018387</name>
</gene>
<dbReference type="EMBL" id="JBAHYK010003292">
    <property type="protein sequence ID" value="KAL0563677.1"/>
    <property type="molecule type" value="Genomic_DNA"/>
</dbReference>
<comment type="caution">
    <text evidence="3">The sequence shown here is derived from an EMBL/GenBank/DDBJ whole genome shotgun (WGS) entry which is preliminary data.</text>
</comment>
<name>A0ABR3ELC0_9AGAR</name>
<reference evidence="3 4" key="1">
    <citation type="submission" date="2024-02" db="EMBL/GenBank/DDBJ databases">
        <title>A draft genome for the cacao thread blight pathogen Marasmius crinis-equi.</title>
        <authorList>
            <person name="Cohen S.P."/>
            <person name="Baruah I.K."/>
            <person name="Amoako-Attah I."/>
            <person name="Bukari Y."/>
            <person name="Meinhardt L.W."/>
            <person name="Bailey B.A."/>
        </authorList>
    </citation>
    <scope>NUCLEOTIDE SEQUENCE [LARGE SCALE GENOMIC DNA]</scope>
    <source>
        <strain evidence="3 4">GH-76</strain>
    </source>
</reference>
<feature type="compositionally biased region" description="Low complexity" evidence="1">
    <location>
        <begin position="22"/>
        <end position="37"/>
    </location>
</feature>
<dbReference type="Proteomes" id="UP001465976">
    <property type="component" value="Unassembled WGS sequence"/>
</dbReference>
<feature type="compositionally biased region" description="Polar residues" evidence="1">
    <location>
        <begin position="1"/>
        <end position="19"/>
    </location>
</feature>
<evidence type="ECO:0000313" key="4">
    <source>
        <dbReference type="Proteomes" id="UP001465976"/>
    </source>
</evidence>
<keyword evidence="4" id="KW-1185">Reference proteome</keyword>
<feature type="domain" description="DUF7137" evidence="2">
    <location>
        <begin position="42"/>
        <end position="173"/>
    </location>
</feature>
<dbReference type="PANTHER" id="PTHR42028:SF1">
    <property type="entry name" value="YALI0E30657P"/>
    <property type="match status" value="1"/>
</dbReference>
<evidence type="ECO:0000256" key="1">
    <source>
        <dbReference type="SAM" id="MobiDB-lite"/>
    </source>
</evidence>
<feature type="region of interest" description="Disordered" evidence="1">
    <location>
        <begin position="1"/>
        <end position="37"/>
    </location>
</feature>
<sequence length="173" mass="17907">MSSTTSPPARGSNTASSSGPARGSNTGTNVGSGTRVNIPTSAPAGAISFTQPPQFSTSFYKIASGQPITFGWNATGILAVPTSLTVRAVGDNGFTYAVGPSSGNIPGDATSVVWDVFSYQQANPTRRLDVGMYTLQVADDRGFDAGIRAGYLTPNKNLKFALYAPQSYTPLAD</sequence>